<evidence type="ECO:0000256" key="12">
    <source>
        <dbReference type="ARBA" id="ARBA00023136"/>
    </source>
</evidence>
<organism evidence="17 18">
    <name type="scientific">Nocardioides donggukensis</name>
    <dbReference type="NCBI Taxonomy" id="2774019"/>
    <lineage>
        <taxon>Bacteria</taxon>
        <taxon>Bacillati</taxon>
        <taxon>Actinomycetota</taxon>
        <taxon>Actinomycetes</taxon>
        <taxon>Propionibacteriales</taxon>
        <taxon>Nocardioidaceae</taxon>
        <taxon>Nocardioides</taxon>
    </lineage>
</organism>
<keyword evidence="7" id="KW-0808">Transferase</keyword>
<evidence type="ECO:0000313" key="18">
    <source>
        <dbReference type="Proteomes" id="UP000616839"/>
    </source>
</evidence>
<keyword evidence="11 14" id="KW-1133">Transmembrane helix</keyword>
<evidence type="ECO:0000259" key="15">
    <source>
        <dbReference type="Pfam" id="PF00535"/>
    </source>
</evidence>
<comment type="catalytic activity">
    <reaction evidence="13">
        <text>a di-trans,poly-cis-dolichyl phosphate + UDP-alpha-D-glucose = a di-trans,poly-cis-dolichyl beta-D-glucosyl phosphate + UDP</text>
        <dbReference type="Rhea" id="RHEA:15401"/>
        <dbReference type="Rhea" id="RHEA-COMP:19498"/>
        <dbReference type="Rhea" id="RHEA-COMP:19502"/>
        <dbReference type="ChEBI" id="CHEBI:57525"/>
        <dbReference type="ChEBI" id="CHEBI:57683"/>
        <dbReference type="ChEBI" id="CHEBI:58223"/>
        <dbReference type="ChEBI" id="CHEBI:58885"/>
        <dbReference type="EC" id="2.4.1.117"/>
    </reaction>
    <physiologicalReaction direction="left-to-right" evidence="13">
        <dbReference type="Rhea" id="RHEA:15402"/>
    </physiologicalReaction>
</comment>
<dbReference type="CDD" id="cd04188">
    <property type="entry name" value="DPG_synthase"/>
    <property type="match status" value="1"/>
</dbReference>
<comment type="pathway">
    <text evidence="3">Protein modification; protein glycosylation.</text>
</comment>
<reference evidence="17" key="1">
    <citation type="submission" date="2020-09" db="EMBL/GenBank/DDBJ databases">
        <title>Nocardioides sp. strain MJB4 16S ribosomal RNA gene Genome sequencing and assembly.</title>
        <authorList>
            <person name="Kim I."/>
        </authorList>
    </citation>
    <scope>NUCLEOTIDE SEQUENCE</scope>
    <source>
        <strain evidence="17">MJB4</strain>
    </source>
</reference>
<feature type="domain" description="Glycosyltransferase 2-like" evidence="15">
    <location>
        <begin position="16"/>
        <end position="180"/>
    </location>
</feature>
<evidence type="ECO:0000256" key="7">
    <source>
        <dbReference type="ARBA" id="ARBA00022679"/>
    </source>
</evidence>
<evidence type="ECO:0000256" key="10">
    <source>
        <dbReference type="ARBA" id="ARBA00022968"/>
    </source>
</evidence>
<name>A0A927Q1V0_9ACTN</name>
<evidence type="ECO:0000256" key="1">
    <source>
        <dbReference type="ARBA" id="ARBA00004141"/>
    </source>
</evidence>
<dbReference type="FunFam" id="3.90.550.10:FF:000131">
    <property type="entry name" value="Glycosyl transferase"/>
    <property type="match status" value="1"/>
</dbReference>
<dbReference type="RefSeq" id="WP_192143829.1">
    <property type="nucleotide sequence ID" value="NZ_JACYXZ010000003.1"/>
</dbReference>
<dbReference type="Gene3D" id="3.90.550.10">
    <property type="entry name" value="Spore Coat Polysaccharide Biosynthesis Protein SpsA, Chain A"/>
    <property type="match status" value="1"/>
</dbReference>
<dbReference type="EC" id="2.4.1.117" evidence="5"/>
<dbReference type="Pfam" id="PF00535">
    <property type="entry name" value="Glycos_transf_2"/>
    <property type="match status" value="1"/>
</dbReference>
<evidence type="ECO:0000256" key="6">
    <source>
        <dbReference type="ARBA" id="ARBA00022676"/>
    </source>
</evidence>
<dbReference type="Proteomes" id="UP000616839">
    <property type="component" value="Unassembled WGS sequence"/>
</dbReference>
<dbReference type="GO" id="GO:0004581">
    <property type="term" value="F:dolichyl-phosphate beta-glucosyltransferase activity"/>
    <property type="evidence" value="ECO:0007669"/>
    <property type="project" value="UniProtKB-EC"/>
</dbReference>
<gene>
    <name evidence="17" type="ORF">IE331_12980</name>
</gene>
<dbReference type="GO" id="GO:0006487">
    <property type="term" value="P:protein N-linked glycosylation"/>
    <property type="evidence" value="ECO:0007669"/>
    <property type="project" value="TreeGrafter"/>
</dbReference>
<dbReference type="EMBL" id="JACYXZ010000003">
    <property type="protein sequence ID" value="MBD8870542.1"/>
    <property type="molecule type" value="Genomic_DNA"/>
</dbReference>
<evidence type="ECO:0000256" key="3">
    <source>
        <dbReference type="ARBA" id="ARBA00004922"/>
    </source>
</evidence>
<accession>A0A927Q1V0</accession>
<feature type="transmembrane region" description="Helical" evidence="14">
    <location>
        <begin position="272"/>
        <end position="293"/>
    </location>
</feature>
<evidence type="ECO:0000256" key="5">
    <source>
        <dbReference type="ARBA" id="ARBA00012583"/>
    </source>
</evidence>
<comment type="caution">
    <text evidence="17">The sequence shown here is derived from an EMBL/GenBank/DDBJ whole genome shotgun (WGS) entry which is preliminary data.</text>
</comment>
<evidence type="ECO:0000256" key="8">
    <source>
        <dbReference type="ARBA" id="ARBA00022692"/>
    </source>
</evidence>
<feature type="transmembrane region" description="Helical" evidence="14">
    <location>
        <begin position="369"/>
        <end position="391"/>
    </location>
</feature>
<dbReference type="InterPro" id="IPR029044">
    <property type="entry name" value="Nucleotide-diphossugar_trans"/>
</dbReference>
<dbReference type="Pfam" id="PF04138">
    <property type="entry name" value="GtrA_DPMS_TM"/>
    <property type="match status" value="1"/>
</dbReference>
<evidence type="ECO:0000259" key="16">
    <source>
        <dbReference type="Pfam" id="PF04138"/>
    </source>
</evidence>
<feature type="transmembrane region" description="Helical" evidence="14">
    <location>
        <begin position="338"/>
        <end position="357"/>
    </location>
</feature>
<evidence type="ECO:0000256" key="2">
    <source>
        <dbReference type="ARBA" id="ARBA00004389"/>
    </source>
</evidence>
<keyword evidence="10" id="KW-0735">Signal-anchor</keyword>
<dbReference type="PANTHER" id="PTHR10859">
    <property type="entry name" value="GLYCOSYL TRANSFERASE"/>
    <property type="match status" value="1"/>
</dbReference>
<evidence type="ECO:0000256" key="9">
    <source>
        <dbReference type="ARBA" id="ARBA00022824"/>
    </source>
</evidence>
<dbReference type="InterPro" id="IPR007267">
    <property type="entry name" value="GtrA_DPMS_TM"/>
</dbReference>
<comment type="similarity">
    <text evidence="4">Belongs to the glycosyltransferase 2 family.</text>
</comment>
<evidence type="ECO:0000313" key="17">
    <source>
        <dbReference type="EMBL" id="MBD8870542.1"/>
    </source>
</evidence>
<keyword evidence="18" id="KW-1185">Reference proteome</keyword>
<keyword evidence="12 14" id="KW-0472">Membrane</keyword>
<dbReference type="GO" id="GO:0016020">
    <property type="term" value="C:membrane"/>
    <property type="evidence" value="ECO:0007669"/>
    <property type="project" value="UniProtKB-SubCell"/>
</dbReference>
<dbReference type="InterPro" id="IPR035518">
    <property type="entry name" value="DPG_synthase"/>
</dbReference>
<evidence type="ECO:0000256" key="11">
    <source>
        <dbReference type="ARBA" id="ARBA00022989"/>
    </source>
</evidence>
<proteinExistence type="inferred from homology"/>
<dbReference type="InterPro" id="IPR001173">
    <property type="entry name" value="Glyco_trans_2-like"/>
</dbReference>
<sequence>MSAVEPLVEPAPLLDVVIPVYNEEVALAETVHRLTGHLARLPWTWRVTIADNASNDATPLVARRLAREVPGVRVVTLPEKGRGRALKRVWSDSDAEVLVYMDVDLSTDLNALLPLVAPLLSGHSDLAIGSRLTRGSNVVRGPRRELVSRGYNVLLRSTLRARFSDAQCGFKAIRRPVAQALLPLVEDDTWFFDTELLVLAERSGLRIHEVPVDWVDDPDSRVDVLRTALDDLRGIRRLGWSLLRGRLPLTAVSAELGRAQASAAAGRTASQLTIFALVGVASTAAYAVLYLLLRVVTGGQVANLLALLLTAIGNTAANRRLTFGVRGSRHRLRHQLQGLAVFGAGLATTSGALLVLHRWSTSPHLGVEVLVLTAANLLVTLMRFVAMRVWIFRRP</sequence>
<feature type="domain" description="GtrA/DPMS transmembrane" evidence="16">
    <location>
        <begin position="275"/>
        <end position="392"/>
    </location>
</feature>
<dbReference type="AlphaFoldDB" id="A0A927Q1V0"/>
<keyword evidence="9" id="KW-0256">Endoplasmic reticulum</keyword>
<dbReference type="SUPFAM" id="SSF53448">
    <property type="entry name" value="Nucleotide-diphospho-sugar transferases"/>
    <property type="match status" value="1"/>
</dbReference>
<keyword evidence="6" id="KW-0328">Glycosyltransferase</keyword>
<dbReference type="PANTHER" id="PTHR10859:SF91">
    <property type="entry name" value="DOLICHYL-PHOSPHATE BETA-GLUCOSYLTRANSFERASE"/>
    <property type="match status" value="1"/>
</dbReference>
<comment type="subcellular location">
    <subcellularLocation>
        <location evidence="2">Endoplasmic reticulum membrane</location>
        <topology evidence="2">Single-pass membrane protein</topology>
    </subcellularLocation>
    <subcellularLocation>
        <location evidence="1">Membrane</location>
        <topology evidence="1">Multi-pass membrane protein</topology>
    </subcellularLocation>
</comment>
<evidence type="ECO:0000256" key="4">
    <source>
        <dbReference type="ARBA" id="ARBA00006739"/>
    </source>
</evidence>
<evidence type="ECO:0000256" key="14">
    <source>
        <dbReference type="SAM" id="Phobius"/>
    </source>
</evidence>
<protein>
    <recommendedName>
        <fullName evidence="5">dolichyl-phosphate beta-glucosyltransferase</fullName>
        <ecNumber evidence="5">2.4.1.117</ecNumber>
    </recommendedName>
</protein>
<dbReference type="GO" id="GO:0000271">
    <property type="term" value="P:polysaccharide biosynthetic process"/>
    <property type="evidence" value="ECO:0007669"/>
    <property type="project" value="InterPro"/>
</dbReference>
<evidence type="ECO:0000256" key="13">
    <source>
        <dbReference type="ARBA" id="ARBA00045097"/>
    </source>
</evidence>
<keyword evidence="8 14" id="KW-0812">Transmembrane</keyword>